<dbReference type="CDD" id="cd04301">
    <property type="entry name" value="NAT_SF"/>
    <property type="match status" value="1"/>
</dbReference>
<keyword evidence="5" id="KW-1185">Reference proteome</keyword>
<dbReference type="Pfam" id="PF13673">
    <property type="entry name" value="Acetyltransf_10"/>
    <property type="match status" value="1"/>
</dbReference>
<dbReference type="InterPro" id="IPR016181">
    <property type="entry name" value="Acyl_CoA_acyltransferase"/>
</dbReference>
<feature type="domain" description="N-acetyltransferase" evidence="3">
    <location>
        <begin position="1"/>
        <end position="136"/>
    </location>
</feature>
<dbReference type="RefSeq" id="WP_244681980.1">
    <property type="nucleotide sequence ID" value="NZ_JALIRM010000009.1"/>
</dbReference>
<sequence length="136" mass="15512">MKIVYTNQIPKAGELYNLYNFDGWDDFLKLTKEELHQAMAQSWLVISAYHEDRLIGTGRIISDGIINGYLCGLIVQPDYRHKGIGSKIVRMLVEESQKANVHIELFSEKNNAPFYEGLGFKEFAVGLKQMNANKVD</sequence>
<organism evidence="4 5">
    <name type="scientific">Lederbergia wuyishanensis</name>
    <dbReference type="NCBI Taxonomy" id="1347903"/>
    <lineage>
        <taxon>Bacteria</taxon>
        <taxon>Bacillati</taxon>
        <taxon>Bacillota</taxon>
        <taxon>Bacilli</taxon>
        <taxon>Bacillales</taxon>
        <taxon>Bacillaceae</taxon>
        <taxon>Lederbergia</taxon>
    </lineage>
</organism>
<accession>A0ABU0D617</accession>
<dbReference type="Gene3D" id="3.40.630.30">
    <property type="match status" value="1"/>
</dbReference>
<evidence type="ECO:0000256" key="2">
    <source>
        <dbReference type="ARBA" id="ARBA00023315"/>
    </source>
</evidence>
<keyword evidence="2" id="KW-0012">Acyltransferase</keyword>
<gene>
    <name evidence="4" type="ORF">J2S14_002631</name>
</gene>
<dbReference type="InterPro" id="IPR045039">
    <property type="entry name" value="NSI-like"/>
</dbReference>
<evidence type="ECO:0000256" key="1">
    <source>
        <dbReference type="ARBA" id="ARBA00022679"/>
    </source>
</evidence>
<protein>
    <submittedName>
        <fullName evidence="4">Ribosomal protein S18 acetylase RimI-like enzyme</fullName>
    </submittedName>
</protein>
<dbReference type="PANTHER" id="PTHR43626">
    <property type="entry name" value="ACYL-COA N-ACYLTRANSFERASE"/>
    <property type="match status" value="1"/>
</dbReference>
<evidence type="ECO:0000313" key="5">
    <source>
        <dbReference type="Proteomes" id="UP001232343"/>
    </source>
</evidence>
<keyword evidence="1" id="KW-0808">Transferase</keyword>
<reference evidence="4 5" key="1">
    <citation type="submission" date="2023-07" db="EMBL/GenBank/DDBJ databases">
        <title>Genomic Encyclopedia of Type Strains, Phase IV (KMG-IV): sequencing the most valuable type-strain genomes for metagenomic binning, comparative biology and taxonomic classification.</title>
        <authorList>
            <person name="Goeker M."/>
        </authorList>
    </citation>
    <scope>NUCLEOTIDE SEQUENCE [LARGE SCALE GENOMIC DNA]</scope>
    <source>
        <strain evidence="4 5">DSM 27848</strain>
    </source>
</reference>
<comment type="caution">
    <text evidence="4">The sequence shown here is derived from an EMBL/GenBank/DDBJ whole genome shotgun (WGS) entry which is preliminary data.</text>
</comment>
<dbReference type="EMBL" id="JAUSUO010000006">
    <property type="protein sequence ID" value="MDQ0343796.1"/>
    <property type="molecule type" value="Genomic_DNA"/>
</dbReference>
<proteinExistence type="predicted"/>
<name>A0ABU0D617_9BACI</name>
<dbReference type="SUPFAM" id="SSF55729">
    <property type="entry name" value="Acyl-CoA N-acyltransferases (Nat)"/>
    <property type="match status" value="1"/>
</dbReference>
<evidence type="ECO:0000313" key="4">
    <source>
        <dbReference type="EMBL" id="MDQ0343796.1"/>
    </source>
</evidence>
<dbReference type="Proteomes" id="UP001232343">
    <property type="component" value="Unassembled WGS sequence"/>
</dbReference>
<evidence type="ECO:0000259" key="3">
    <source>
        <dbReference type="PROSITE" id="PS51186"/>
    </source>
</evidence>
<dbReference type="PROSITE" id="PS51186">
    <property type="entry name" value="GNAT"/>
    <property type="match status" value="1"/>
</dbReference>
<dbReference type="InterPro" id="IPR000182">
    <property type="entry name" value="GNAT_dom"/>
</dbReference>
<dbReference type="PANTHER" id="PTHR43626:SF4">
    <property type="entry name" value="GCN5-RELATED N-ACETYLTRANSFERASE 2, CHLOROPLASTIC"/>
    <property type="match status" value="1"/>
</dbReference>